<protein>
    <submittedName>
        <fullName evidence="2">Uncharacterized protein</fullName>
    </submittedName>
</protein>
<reference evidence="2 3" key="1">
    <citation type="submission" date="2020-02" db="EMBL/GenBank/DDBJ databases">
        <authorList>
            <person name="Ma Q."/>
            <person name="Huang Y."/>
            <person name="Song X."/>
            <person name="Pei D."/>
        </authorList>
    </citation>
    <scope>NUCLEOTIDE SEQUENCE [LARGE SCALE GENOMIC DNA]</scope>
    <source>
        <strain evidence="2">Sxm20200214</strain>
        <tissue evidence="2">Leaf</tissue>
    </source>
</reference>
<gene>
    <name evidence="2" type="ORF">Bca52824_016243</name>
</gene>
<dbReference type="EMBL" id="JAAMPC010000003">
    <property type="protein sequence ID" value="KAG2323030.1"/>
    <property type="molecule type" value="Genomic_DNA"/>
</dbReference>
<feature type="compositionally biased region" description="Basic and acidic residues" evidence="1">
    <location>
        <begin position="45"/>
        <end position="58"/>
    </location>
</feature>
<comment type="caution">
    <text evidence="2">The sequence shown here is derived from an EMBL/GenBank/DDBJ whole genome shotgun (WGS) entry which is preliminary data.</text>
</comment>
<accession>A0A8X7W606</accession>
<feature type="region of interest" description="Disordered" evidence="1">
    <location>
        <begin position="112"/>
        <end position="137"/>
    </location>
</feature>
<feature type="compositionally biased region" description="Basic residues" evidence="1">
    <location>
        <begin position="126"/>
        <end position="137"/>
    </location>
</feature>
<proteinExistence type="predicted"/>
<organism evidence="2 3">
    <name type="scientific">Brassica carinata</name>
    <name type="common">Ethiopian mustard</name>
    <name type="synonym">Abyssinian cabbage</name>
    <dbReference type="NCBI Taxonomy" id="52824"/>
    <lineage>
        <taxon>Eukaryota</taxon>
        <taxon>Viridiplantae</taxon>
        <taxon>Streptophyta</taxon>
        <taxon>Embryophyta</taxon>
        <taxon>Tracheophyta</taxon>
        <taxon>Spermatophyta</taxon>
        <taxon>Magnoliopsida</taxon>
        <taxon>eudicotyledons</taxon>
        <taxon>Gunneridae</taxon>
        <taxon>Pentapetalae</taxon>
        <taxon>rosids</taxon>
        <taxon>malvids</taxon>
        <taxon>Brassicales</taxon>
        <taxon>Brassicaceae</taxon>
        <taxon>Brassiceae</taxon>
        <taxon>Brassica</taxon>
    </lineage>
</organism>
<dbReference type="Proteomes" id="UP000886595">
    <property type="component" value="Unassembled WGS sequence"/>
</dbReference>
<dbReference type="AlphaFoldDB" id="A0A8X7W606"/>
<name>A0A8X7W606_BRACI</name>
<feature type="region of interest" description="Disordered" evidence="1">
    <location>
        <begin position="1"/>
        <end position="63"/>
    </location>
</feature>
<feature type="compositionally biased region" description="Basic and acidic residues" evidence="1">
    <location>
        <begin position="8"/>
        <end position="24"/>
    </location>
</feature>
<evidence type="ECO:0000313" key="3">
    <source>
        <dbReference type="Proteomes" id="UP000886595"/>
    </source>
</evidence>
<sequence length="137" mass="16358">MSQMNPVEGRERKLMKRKQLEEIPQKLGDWNQNQQKPRSRPSAKKALEEAQKFQKSREDEELDNIINEYANTADLAMTEDMTNDDDLLDEDLETKHSTRDKDMEDERIEAISQLSRSLPPPDQIRLQRRQKKWKHRQ</sequence>
<evidence type="ECO:0000256" key="1">
    <source>
        <dbReference type="SAM" id="MobiDB-lite"/>
    </source>
</evidence>
<evidence type="ECO:0000313" key="2">
    <source>
        <dbReference type="EMBL" id="KAG2323030.1"/>
    </source>
</evidence>
<keyword evidence="3" id="KW-1185">Reference proteome</keyword>